<feature type="compositionally biased region" description="Basic and acidic residues" evidence="1">
    <location>
        <begin position="204"/>
        <end position="213"/>
    </location>
</feature>
<evidence type="ECO:0000313" key="4">
    <source>
        <dbReference type="Proteomes" id="UP000027135"/>
    </source>
</evidence>
<dbReference type="EMBL" id="KK853026">
    <property type="protein sequence ID" value="KDR12314.1"/>
    <property type="molecule type" value="Genomic_DNA"/>
</dbReference>
<feature type="region of interest" description="Disordered" evidence="1">
    <location>
        <begin position="597"/>
        <end position="622"/>
    </location>
</feature>
<accession>A0A067QRY3</accession>
<feature type="region of interest" description="Disordered" evidence="1">
    <location>
        <begin position="1748"/>
        <end position="1773"/>
    </location>
</feature>
<feature type="compositionally biased region" description="Polar residues" evidence="1">
    <location>
        <begin position="1404"/>
        <end position="1423"/>
    </location>
</feature>
<feature type="region of interest" description="Disordered" evidence="1">
    <location>
        <begin position="187"/>
        <end position="286"/>
    </location>
</feature>
<feature type="region of interest" description="Disordered" evidence="1">
    <location>
        <begin position="1"/>
        <end position="22"/>
    </location>
</feature>
<feature type="region of interest" description="Disordered" evidence="1">
    <location>
        <begin position="667"/>
        <end position="707"/>
    </location>
</feature>
<feature type="compositionally biased region" description="Polar residues" evidence="1">
    <location>
        <begin position="1754"/>
        <end position="1770"/>
    </location>
</feature>
<feature type="compositionally biased region" description="Basic and acidic residues" evidence="1">
    <location>
        <begin position="1"/>
        <end position="21"/>
    </location>
</feature>
<proteinExistence type="predicted"/>
<feature type="compositionally biased region" description="Basic and acidic residues" evidence="1">
    <location>
        <begin position="1042"/>
        <end position="1056"/>
    </location>
</feature>
<sequence>MGDSKDPVKPWERPWTTDEMRQQSASWNLAGDSGLLRHLQQFSQNLLAQTHATEVTLDSLMEQLRATSTDVSNVTNQFLCLSNTQFLENRVYDDDEDDEKGVPPEEKKEEAKQIKSKEEQEAEVVARVREALTLGISILDNMFDTVEVPASDSEDEESSGGRLVLEPHNPYLSQALPYLIGSQPFMEDDHVGLGSPSDSEEEDADKHFIHSSESESESEMDIEQQKGNKKRTRFSVSGSENSEFDGSDGSGGEGPAPGKQKKMEASGLFDSTPAAHTGDMFGGDSPIEDVAVVEDDDVTRDSFAAELTDKLGVAAASITSDQQAPKSRTAGKPTLEWYEDDDNSLFGEQVGKFSGGQGLFDGVEDTSGSLWNTKDKLNADKGVKKRSGEASLFGSDTGFEDGIFDSAADTEKTKRLLRVATTGVLTSTPETWVDVLGLSNDCEISNIKTSPVLDGDLFAAPVPTSRDSVQVIVDQQHSIKKKNRAGAESSVFGGVNVFKAGVRRPPSSSSCSSDGTVPTFEYTDSISSGIGQTRSEQQDSTKSLGISAANNVSLFGGSDYLFDPVPTSRNDHSAVVIKNEKIPPEAVTASDLFHDESTGDSVLSKPQKGLAPCSGKPTTEGDSNLSFLNFSSAKLTTEGDSVRRVGTASRKPFSLFNDSDSGDDELLFSSTSSTSSRSRRSQGSGDLLTEPGDKGRPTTVPRKGLFDNEDLFGGAKDEPYFDIFSTGANTAIVKPNSLPEQNKNGNEDLFSEQLNDPEFNLFKPFNTTPEKLKSDDKDALFGDDGSRINAKPGKSIAQVSDSHSSFKDSGSVKPSWGLFSDSGSDDTHDIFAVPVNKAHRELSPSKATLVNSLFSGGSVLEDSKDDLFAGPVKAKNESKDISETDGFLDKIDDIFSVSRTASSSKVEREKKVINGHYAASDSEFVTESESARKDELAEVSGEVSDVISSGIFSEVRDENGSDLFNRSTANPSVNTKPVIANKPVISPKPKLSPVSKPPLLQDTAKGSGDLSSKMNTDENILQLSNPTNTKERSDNLSAKSGQKIEVHDSFAERTERLISPGSSVPPSKLRPPKTLNIRKSTGLLFSSSSNEDEDLFGMSVPEKVLMDSNSAKAVDQKPISNLVIVQPQCSSVDVARPVSFSAEKCANSGKEISSKVGCSQDSNDNSTAKARSVGASPRHLNIDPVALLIGVRPSRNVEAAVSFDEPAQFSATLHNAGKDRARIQAKRRPPSRRARKEAVRLSGIDHDGFETASVMAAEKVPNPAPDKSDDIQEPVARTAEAPGLSSTESQPPASHTVGSLSKPRSSSFLDGSSNLLSPSTDEEDLFGVPQDLPSEYGSNKDDGQNLFSYAPVLSPLDSLLKFPAESDPSKCVAIDTGGKFSTSDVLHTSKLLEDSSDKMPAVRTSPTSSNGSNMAVPNMSSGSHDIRVTGPPLHTLHGSLHNCDENDDSNDLFSETKKTVPSSRKDKQDLFDTTRNSESLFASEKSIPELDVSNYLPEGTGILSDCPENARPLSKDYLSSKYPLPVDDEKPPVPENIMQSNAQEELFGSGYLKHNLFTPRKGSSEKVDDDMFLTSNMDNSICSDSGDELFSVGTNSSLNKDNKNKSDITKPKEICDIDENILFSSGDKQKQPLPTQKNLFSNNAKDINTPKLAVSETGSNSGLFGGDSPESDDIFFDISSKKKAANAIMKGKLSGVVTSSAKGSLFGGDDDDDDIFGSDKSASKSAVFPKPAIATLDNADALFVSGLTKKKPQTKLNRPTGSSSSRQTVTAEGDLFEDPLMVVTKK</sequence>
<dbReference type="InterPro" id="IPR029341">
    <property type="entry name" value="FAM21/CAPZIP"/>
</dbReference>
<feature type="domain" description="FAM21/CAPZIP" evidence="2">
    <location>
        <begin position="1196"/>
        <end position="1247"/>
    </location>
</feature>
<organism evidence="3 4">
    <name type="scientific">Zootermopsis nevadensis</name>
    <name type="common">Dampwood termite</name>
    <dbReference type="NCBI Taxonomy" id="136037"/>
    <lineage>
        <taxon>Eukaryota</taxon>
        <taxon>Metazoa</taxon>
        <taxon>Ecdysozoa</taxon>
        <taxon>Arthropoda</taxon>
        <taxon>Hexapoda</taxon>
        <taxon>Insecta</taxon>
        <taxon>Pterygota</taxon>
        <taxon>Neoptera</taxon>
        <taxon>Polyneoptera</taxon>
        <taxon>Dictyoptera</taxon>
        <taxon>Blattodea</taxon>
        <taxon>Blattoidea</taxon>
        <taxon>Termitoidae</taxon>
        <taxon>Termopsidae</taxon>
        <taxon>Zootermopsis</taxon>
    </lineage>
</organism>
<feature type="compositionally biased region" description="Basic and acidic residues" evidence="1">
    <location>
        <begin position="100"/>
        <end position="115"/>
    </location>
</feature>
<feature type="compositionally biased region" description="Polar residues" evidence="1">
    <location>
        <begin position="1284"/>
        <end position="1319"/>
    </location>
</feature>
<dbReference type="FunCoup" id="A0A067QRY3">
    <property type="interactions" value="823"/>
</dbReference>
<feature type="region of interest" description="Disordered" evidence="1">
    <location>
        <begin position="90"/>
        <end position="115"/>
    </location>
</feature>
<feature type="compositionally biased region" description="Basic and acidic residues" evidence="1">
    <location>
        <begin position="1454"/>
        <end position="1470"/>
    </location>
</feature>
<evidence type="ECO:0000256" key="1">
    <source>
        <dbReference type="SAM" id="MobiDB-lite"/>
    </source>
</evidence>
<name>A0A067QRY3_ZOONE</name>
<protein>
    <recommendedName>
        <fullName evidence="2">FAM21/CAPZIP domain-containing protein</fullName>
    </recommendedName>
</protein>
<dbReference type="STRING" id="136037.A0A067QRY3"/>
<feature type="region of interest" description="Disordered" evidence="1">
    <location>
        <begin position="1212"/>
        <end position="1348"/>
    </location>
</feature>
<feature type="compositionally biased region" description="Polar residues" evidence="1">
    <location>
        <begin position="1156"/>
        <end position="1169"/>
    </location>
</feature>
<dbReference type="eggNOG" id="ENOG502QTIY">
    <property type="taxonomic scope" value="Eukaryota"/>
</dbReference>
<gene>
    <name evidence="3" type="ORF">L798_13566</name>
</gene>
<feature type="compositionally biased region" description="Polar residues" evidence="1">
    <location>
        <begin position="962"/>
        <end position="975"/>
    </location>
</feature>
<feature type="compositionally biased region" description="Polar residues" evidence="1">
    <location>
        <begin position="1009"/>
        <end position="1028"/>
    </location>
</feature>
<evidence type="ECO:0000313" key="3">
    <source>
        <dbReference type="EMBL" id="KDR12314.1"/>
    </source>
</evidence>
<feature type="compositionally biased region" description="Low complexity" evidence="1">
    <location>
        <begin position="982"/>
        <end position="1000"/>
    </location>
</feature>
<feature type="compositionally biased region" description="Basic and acidic residues" evidence="1">
    <location>
        <begin position="1236"/>
        <end position="1249"/>
    </location>
</feature>
<feature type="region of interest" description="Disordered" evidence="1">
    <location>
        <begin position="1391"/>
        <end position="1470"/>
    </location>
</feature>
<dbReference type="Proteomes" id="UP000027135">
    <property type="component" value="Unassembled WGS sequence"/>
</dbReference>
<evidence type="ECO:0000259" key="2">
    <source>
        <dbReference type="Pfam" id="PF15255"/>
    </source>
</evidence>
<feature type="region of interest" description="Disordered" evidence="1">
    <location>
        <begin position="961"/>
        <end position="1075"/>
    </location>
</feature>
<dbReference type="Pfam" id="PF15255">
    <property type="entry name" value="CAP-ZIP_m"/>
    <property type="match status" value="1"/>
</dbReference>
<reference evidence="3 4" key="1">
    <citation type="journal article" date="2014" name="Nat. Commun.">
        <title>Molecular traces of alternative social organization in a termite genome.</title>
        <authorList>
            <person name="Terrapon N."/>
            <person name="Li C."/>
            <person name="Robertson H.M."/>
            <person name="Ji L."/>
            <person name="Meng X."/>
            <person name="Booth W."/>
            <person name="Chen Z."/>
            <person name="Childers C.P."/>
            <person name="Glastad K.M."/>
            <person name="Gokhale K."/>
            <person name="Gowin J."/>
            <person name="Gronenberg W."/>
            <person name="Hermansen R.A."/>
            <person name="Hu H."/>
            <person name="Hunt B.G."/>
            <person name="Huylmans A.K."/>
            <person name="Khalil S.M."/>
            <person name="Mitchell R.D."/>
            <person name="Munoz-Torres M.C."/>
            <person name="Mustard J.A."/>
            <person name="Pan H."/>
            <person name="Reese J.T."/>
            <person name="Scharf M.E."/>
            <person name="Sun F."/>
            <person name="Vogel H."/>
            <person name="Xiao J."/>
            <person name="Yang W."/>
            <person name="Yang Z."/>
            <person name="Yang Z."/>
            <person name="Zhou J."/>
            <person name="Zhu J."/>
            <person name="Brent C.S."/>
            <person name="Elsik C.G."/>
            <person name="Goodisman M.A."/>
            <person name="Liberles D.A."/>
            <person name="Roe R.M."/>
            <person name="Vargo E.L."/>
            <person name="Vilcinskas A."/>
            <person name="Wang J."/>
            <person name="Bornberg-Bauer E."/>
            <person name="Korb J."/>
            <person name="Zhang G."/>
            <person name="Liebig J."/>
        </authorList>
    </citation>
    <scope>NUCLEOTIDE SEQUENCE [LARGE SCALE GENOMIC DNA]</scope>
    <source>
        <tissue evidence="3">Whole organism</tissue>
    </source>
</reference>
<feature type="region of interest" description="Disordered" evidence="1">
    <location>
        <begin position="522"/>
        <end position="542"/>
    </location>
</feature>
<keyword evidence="4" id="KW-1185">Reference proteome</keyword>
<feature type="region of interest" description="Disordered" evidence="1">
    <location>
        <begin position="1148"/>
        <end position="1175"/>
    </location>
</feature>
<feature type="compositionally biased region" description="Basic residues" evidence="1">
    <location>
        <begin position="1223"/>
        <end position="1235"/>
    </location>
</feature>
<dbReference type="InParanoid" id="A0A067QRY3"/>